<evidence type="ECO:0000313" key="1">
    <source>
        <dbReference type="EMBL" id="CAG8842631.1"/>
    </source>
</evidence>
<evidence type="ECO:0000313" key="2">
    <source>
        <dbReference type="Proteomes" id="UP000789920"/>
    </source>
</evidence>
<feature type="non-terminal residue" evidence="1">
    <location>
        <position position="131"/>
    </location>
</feature>
<gene>
    <name evidence="1" type="ORF">RPERSI_LOCUS32409</name>
</gene>
<reference evidence="1" key="1">
    <citation type="submission" date="2021-06" db="EMBL/GenBank/DDBJ databases">
        <authorList>
            <person name="Kallberg Y."/>
            <person name="Tangrot J."/>
            <person name="Rosling A."/>
        </authorList>
    </citation>
    <scope>NUCLEOTIDE SEQUENCE</scope>
    <source>
        <strain evidence="1">MA461A</strain>
    </source>
</reference>
<dbReference type="Proteomes" id="UP000789920">
    <property type="component" value="Unassembled WGS sequence"/>
</dbReference>
<feature type="non-terminal residue" evidence="1">
    <location>
        <position position="1"/>
    </location>
</feature>
<accession>A0ACA9SMG9</accession>
<dbReference type="EMBL" id="CAJVQC010134988">
    <property type="protein sequence ID" value="CAG8842631.1"/>
    <property type="molecule type" value="Genomic_DNA"/>
</dbReference>
<protein>
    <submittedName>
        <fullName evidence="1">24753_t:CDS:1</fullName>
    </submittedName>
</protein>
<organism evidence="1 2">
    <name type="scientific">Racocetra persica</name>
    <dbReference type="NCBI Taxonomy" id="160502"/>
    <lineage>
        <taxon>Eukaryota</taxon>
        <taxon>Fungi</taxon>
        <taxon>Fungi incertae sedis</taxon>
        <taxon>Mucoromycota</taxon>
        <taxon>Glomeromycotina</taxon>
        <taxon>Glomeromycetes</taxon>
        <taxon>Diversisporales</taxon>
        <taxon>Gigasporaceae</taxon>
        <taxon>Racocetra</taxon>
    </lineage>
</organism>
<comment type="caution">
    <text evidence="1">The sequence shown here is derived from an EMBL/GenBank/DDBJ whole genome shotgun (WGS) entry which is preliminary data.</text>
</comment>
<proteinExistence type="predicted"/>
<name>A0ACA9SMG9_9GLOM</name>
<keyword evidence="2" id="KW-1185">Reference proteome</keyword>
<sequence>EFQKVFVNELNIFFGIESNKKAEEQLRKFRLDLEDELDNKVVVGARFEDFDNLAFEFAKQEQEDKQAKYSNLARSWPVLKQALRYWYPQEYEEFPQNLCILDKFYLPKNYVGKLNETNFVEYLEKKKGKIN</sequence>